<dbReference type="Gene3D" id="3.40.50.720">
    <property type="entry name" value="NAD(P)-binding Rossmann-like Domain"/>
    <property type="match status" value="1"/>
</dbReference>
<dbReference type="SUPFAM" id="SSF51735">
    <property type="entry name" value="NAD(P)-binding Rossmann-fold domains"/>
    <property type="match status" value="1"/>
</dbReference>
<evidence type="ECO:0000256" key="1">
    <source>
        <dbReference type="ARBA" id="ARBA00006484"/>
    </source>
</evidence>
<dbReference type="NCBIfam" id="NF005559">
    <property type="entry name" value="PRK07231.1"/>
    <property type="match status" value="1"/>
</dbReference>
<dbReference type="PANTHER" id="PTHR42879:SF2">
    <property type="entry name" value="3-OXOACYL-[ACYL-CARRIER-PROTEIN] REDUCTASE FABG"/>
    <property type="match status" value="1"/>
</dbReference>
<keyword evidence="3" id="KW-0753">Steroid metabolism</keyword>
<comment type="caution">
    <text evidence="5">The sequence shown here is derived from an EMBL/GenBank/DDBJ whole genome shotgun (WGS) entry which is preliminary data.</text>
</comment>
<dbReference type="AlphaFoldDB" id="A0A9X3XQ88"/>
<evidence type="ECO:0000259" key="4">
    <source>
        <dbReference type="SMART" id="SM00822"/>
    </source>
</evidence>
<dbReference type="RefSeq" id="WP_111930739.1">
    <property type="nucleotide sequence ID" value="NZ_CAXSLY010000001.1"/>
</dbReference>
<sequence>MGKKVALITGSSRGIGAACATEFAQAGYNVIIHCNSNVERAKDVANACISLGAEVLVCQADVSKYDECEKLVQESISKFGFIDVLVNNAGIEFNGSIMDTEIEKFDQVMKTNAYGPFYMSKLIVPYMLNEKSGSIIFISSTSASTGALGSSAYASSKSALLGLTKTLARDLAPIGINVNAISPGAIETDMVSVLPEELKTWIKSSVYAARFGKPEEIGATAVFLASDKAKYLTGQNITVDGIFRT</sequence>
<dbReference type="PROSITE" id="PS00061">
    <property type="entry name" value="ADH_SHORT"/>
    <property type="match status" value="1"/>
</dbReference>
<keyword evidence="3" id="KW-0443">Lipid metabolism</keyword>
<evidence type="ECO:0000256" key="2">
    <source>
        <dbReference type="ARBA" id="ARBA00023002"/>
    </source>
</evidence>
<dbReference type="SMART" id="SM00822">
    <property type="entry name" value="PKS_KR"/>
    <property type="match status" value="1"/>
</dbReference>
<dbReference type="EMBL" id="JAMRYU010000018">
    <property type="protein sequence ID" value="MDC4241699.1"/>
    <property type="molecule type" value="Genomic_DNA"/>
</dbReference>
<gene>
    <name evidence="5" type="ORF">NE398_16305</name>
</gene>
<dbReference type="InterPro" id="IPR020904">
    <property type="entry name" value="Sc_DH/Rdtase_CS"/>
</dbReference>
<reference evidence="5" key="1">
    <citation type="submission" date="2022-05" db="EMBL/GenBank/DDBJ databases">
        <title>Draft genome sequence of Clostridium tertium strain CP3 isolated from Peru.</title>
        <authorList>
            <person name="Hurtado R."/>
            <person name="Lima L."/>
            <person name="Sousa T."/>
            <person name="Jaiswal A.K."/>
            <person name="Tiwari S."/>
            <person name="Maturrano L."/>
            <person name="Brenig B."/>
            <person name="Azevedo V."/>
        </authorList>
    </citation>
    <scope>NUCLEOTIDE SEQUENCE</scope>
    <source>
        <strain evidence="5">CP3</strain>
    </source>
</reference>
<feature type="domain" description="Ketoreductase" evidence="4">
    <location>
        <begin position="4"/>
        <end position="184"/>
    </location>
</feature>
<comment type="similarity">
    <text evidence="1">Belongs to the short-chain dehydrogenases/reductases (SDR) family.</text>
</comment>
<evidence type="ECO:0000256" key="3">
    <source>
        <dbReference type="ARBA" id="ARBA00023221"/>
    </source>
</evidence>
<dbReference type="PRINTS" id="PR00080">
    <property type="entry name" value="SDRFAMILY"/>
</dbReference>
<name>A0A9X3XQ88_9CLOT</name>
<dbReference type="FunFam" id="3.40.50.720:FF:000084">
    <property type="entry name" value="Short-chain dehydrogenase reductase"/>
    <property type="match status" value="1"/>
</dbReference>
<dbReference type="Pfam" id="PF13561">
    <property type="entry name" value="adh_short_C2"/>
    <property type="match status" value="1"/>
</dbReference>
<dbReference type="InterPro" id="IPR002347">
    <property type="entry name" value="SDR_fam"/>
</dbReference>
<accession>A0A9X3XQ88</accession>
<dbReference type="GO" id="GO:0008206">
    <property type="term" value="P:bile acid metabolic process"/>
    <property type="evidence" value="ECO:0007669"/>
    <property type="project" value="UniProtKB-ARBA"/>
</dbReference>
<keyword evidence="2" id="KW-0560">Oxidoreductase</keyword>
<dbReference type="InterPro" id="IPR050259">
    <property type="entry name" value="SDR"/>
</dbReference>
<protein>
    <submittedName>
        <fullName evidence="5">3-oxoacyl-ACP reductase FabG</fullName>
    </submittedName>
</protein>
<proteinExistence type="inferred from homology"/>
<dbReference type="InterPro" id="IPR057326">
    <property type="entry name" value="KR_dom"/>
</dbReference>
<dbReference type="InterPro" id="IPR036291">
    <property type="entry name" value="NAD(P)-bd_dom_sf"/>
</dbReference>
<dbReference type="PANTHER" id="PTHR42879">
    <property type="entry name" value="3-OXOACYL-(ACYL-CARRIER-PROTEIN) REDUCTASE"/>
    <property type="match status" value="1"/>
</dbReference>
<dbReference type="PRINTS" id="PR00081">
    <property type="entry name" value="GDHRDH"/>
</dbReference>
<organism evidence="5 6">
    <name type="scientific">Clostridium tertium</name>
    <dbReference type="NCBI Taxonomy" id="1559"/>
    <lineage>
        <taxon>Bacteria</taxon>
        <taxon>Bacillati</taxon>
        <taxon>Bacillota</taxon>
        <taxon>Clostridia</taxon>
        <taxon>Eubacteriales</taxon>
        <taxon>Clostridiaceae</taxon>
        <taxon>Clostridium</taxon>
    </lineage>
</organism>
<evidence type="ECO:0000313" key="6">
    <source>
        <dbReference type="Proteomes" id="UP001141183"/>
    </source>
</evidence>
<evidence type="ECO:0000313" key="5">
    <source>
        <dbReference type="EMBL" id="MDC4241699.1"/>
    </source>
</evidence>
<dbReference type="GO" id="GO:0016491">
    <property type="term" value="F:oxidoreductase activity"/>
    <property type="evidence" value="ECO:0007669"/>
    <property type="project" value="UniProtKB-KW"/>
</dbReference>
<dbReference type="Proteomes" id="UP001141183">
    <property type="component" value="Unassembled WGS sequence"/>
</dbReference>
<keyword evidence="6" id="KW-1185">Reference proteome</keyword>